<keyword evidence="2" id="KW-1185">Reference proteome</keyword>
<feature type="non-terminal residue" evidence="1">
    <location>
        <position position="167"/>
    </location>
</feature>
<reference evidence="1" key="1">
    <citation type="submission" date="2021-06" db="EMBL/GenBank/DDBJ databases">
        <authorList>
            <person name="Kallberg Y."/>
            <person name="Tangrot J."/>
            <person name="Rosling A."/>
        </authorList>
    </citation>
    <scope>NUCLEOTIDE SEQUENCE</scope>
    <source>
        <strain evidence="1">MA461A</strain>
    </source>
</reference>
<evidence type="ECO:0000313" key="2">
    <source>
        <dbReference type="Proteomes" id="UP000789920"/>
    </source>
</evidence>
<comment type="caution">
    <text evidence="1">The sequence shown here is derived from an EMBL/GenBank/DDBJ whole genome shotgun (WGS) entry which is preliminary data.</text>
</comment>
<evidence type="ECO:0000313" key="1">
    <source>
        <dbReference type="EMBL" id="CAG8833837.1"/>
    </source>
</evidence>
<proteinExistence type="predicted"/>
<organism evidence="1 2">
    <name type="scientific">Racocetra persica</name>
    <dbReference type="NCBI Taxonomy" id="160502"/>
    <lineage>
        <taxon>Eukaryota</taxon>
        <taxon>Fungi</taxon>
        <taxon>Fungi incertae sedis</taxon>
        <taxon>Mucoromycota</taxon>
        <taxon>Glomeromycotina</taxon>
        <taxon>Glomeromycetes</taxon>
        <taxon>Diversisporales</taxon>
        <taxon>Gigasporaceae</taxon>
        <taxon>Racocetra</taxon>
    </lineage>
</organism>
<protein>
    <submittedName>
        <fullName evidence="1">17866_t:CDS:1</fullName>
    </submittedName>
</protein>
<dbReference type="EMBL" id="CAJVQC010107518">
    <property type="protein sequence ID" value="CAG8833837.1"/>
    <property type="molecule type" value="Genomic_DNA"/>
</dbReference>
<sequence>GTERNVFWDGNVVEDDKNMACKRAIFKTFSISGFGLEESNLEVLIKSNLNDKVWYTLRTPQPMYHDIWIAFLWKAHLVKYVLDYIYNNQSVLFEDFRFNFFDWITEHRNDDTYNLGEDYSRLPFFTDEYCPAKYSCIEGQNRIEKTVVTPRVYKWFNDLFPELLQPL</sequence>
<dbReference type="Proteomes" id="UP000789920">
    <property type="component" value="Unassembled WGS sequence"/>
</dbReference>
<name>A0ACA9SC78_9GLOM</name>
<accession>A0ACA9SC78</accession>
<gene>
    <name evidence="1" type="ORF">RPERSI_LOCUS28971</name>
</gene>
<feature type="non-terminal residue" evidence="1">
    <location>
        <position position="1"/>
    </location>
</feature>